<evidence type="ECO:0000313" key="4">
    <source>
        <dbReference type="Proteomes" id="UP000595140"/>
    </source>
</evidence>
<proteinExistence type="predicted"/>
<feature type="domain" description="Retrotransposon gag" evidence="2">
    <location>
        <begin position="161"/>
        <end position="222"/>
    </location>
</feature>
<protein>
    <recommendedName>
        <fullName evidence="2">Retrotransposon gag domain-containing protein</fullName>
    </recommendedName>
</protein>
<gene>
    <name evidence="3" type="ORF">CCAM_LOCUS29069</name>
</gene>
<dbReference type="Pfam" id="PF03732">
    <property type="entry name" value="Retrotrans_gag"/>
    <property type="match status" value="1"/>
</dbReference>
<reference evidence="3 4" key="1">
    <citation type="submission" date="2018-04" db="EMBL/GenBank/DDBJ databases">
        <authorList>
            <person name="Vogel A."/>
        </authorList>
    </citation>
    <scope>NUCLEOTIDE SEQUENCE [LARGE SCALE GENOMIC DNA]</scope>
</reference>
<feature type="region of interest" description="Disordered" evidence="1">
    <location>
        <begin position="62"/>
        <end position="101"/>
    </location>
</feature>
<keyword evidence="4" id="KW-1185">Reference proteome</keyword>
<accession>A0A484ME94</accession>
<evidence type="ECO:0000313" key="3">
    <source>
        <dbReference type="EMBL" id="VFQ87293.1"/>
    </source>
</evidence>
<dbReference type="InterPro" id="IPR005162">
    <property type="entry name" value="Retrotrans_gag_dom"/>
</dbReference>
<feature type="region of interest" description="Disordered" evidence="1">
    <location>
        <begin position="1"/>
        <end position="30"/>
    </location>
</feature>
<feature type="compositionally biased region" description="Gly residues" evidence="1">
    <location>
        <begin position="19"/>
        <end position="29"/>
    </location>
</feature>
<evidence type="ECO:0000256" key="1">
    <source>
        <dbReference type="SAM" id="MobiDB-lite"/>
    </source>
</evidence>
<name>A0A484ME94_9ASTE</name>
<dbReference type="AlphaFoldDB" id="A0A484ME94"/>
<dbReference type="Proteomes" id="UP000595140">
    <property type="component" value="Unassembled WGS sequence"/>
</dbReference>
<organism evidence="3 4">
    <name type="scientific">Cuscuta campestris</name>
    <dbReference type="NCBI Taxonomy" id="132261"/>
    <lineage>
        <taxon>Eukaryota</taxon>
        <taxon>Viridiplantae</taxon>
        <taxon>Streptophyta</taxon>
        <taxon>Embryophyta</taxon>
        <taxon>Tracheophyta</taxon>
        <taxon>Spermatophyta</taxon>
        <taxon>Magnoliopsida</taxon>
        <taxon>eudicotyledons</taxon>
        <taxon>Gunneridae</taxon>
        <taxon>Pentapetalae</taxon>
        <taxon>asterids</taxon>
        <taxon>lamiids</taxon>
        <taxon>Solanales</taxon>
        <taxon>Convolvulaceae</taxon>
        <taxon>Cuscuteae</taxon>
        <taxon>Cuscuta</taxon>
        <taxon>Cuscuta subgen. Grammica</taxon>
        <taxon>Cuscuta sect. Cleistogrammica</taxon>
    </lineage>
</organism>
<sequence length="345" mass="38517">MVQTRSYVPITSHVAGEENGSGNGNGTGGITSAPDAVQALFSKGLTVEQLQAAVAALSAIGESGPGTETTQAPRGPNTEHASTSHHKGKKTRRSRRRPDKAPVIKEVLVEDILEGEDDESSECQVSAFKRLGGEETRVSAFNRLKRGQEAPNEVKYRCLLVTLEGSACNWFNRISKGTIDDWDTLMEKFLTHYAANKRQRLPYSHLLNICIRKGEKVRDFIVRKPARSGPSLPDLLPARITFRSSSPASMTSSLAFRNEWNSGLEFFNWVKSQQGFQSSISFSHSVGASLCQYKHVIEAREMCFGNGEDNKGFLWQDTEKPMQERYWRCLRGWLKKELNPGWIHV</sequence>
<dbReference type="EMBL" id="OOIL02003368">
    <property type="protein sequence ID" value="VFQ87293.1"/>
    <property type="molecule type" value="Genomic_DNA"/>
</dbReference>
<feature type="compositionally biased region" description="Basic residues" evidence="1">
    <location>
        <begin position="83"/>
        <end position="98"/>
    </location>
</feature>
<evidence type="ECO:0000259" key="2">
    <source>
        <dbReference type="Pfam" id="PF03732"/>
    </source>
</evidence>
<dbReference type="OrthoDB" id="913711at2759"/>